<evidence type="ECO:0000313" key="2">
    <source>
        <dbReference type="Proteomes" id="UP001056778"/>
    </source>
</evidence>
<reference evidence="1" key="1">
    <citation type="submission" date="2022-04" db="EMBL/GenBank/DDBJ databases">
        <title>Chromosome-scale genome assembly of Holotrichia oblita Faldermann.</title>
        <authorList>
            <person name="Rongchong L."/>
        </authorList>
    </citation>
    <scope>NUCLEOTIDE SEQUENCE</scope>
    <source>
        <strain evidence="1">81SQS9</strain>
    </source>
</reference>
<accession>A0ACB9SN44</accession>
<organism evidence="1 2">
    <name type="scientific">Holotrichia oblita</name>
    <name type="common">Chafer beetle</name>
    <dbReference type="NCBI Taxonomy" id="644536"/>
    <lineage>
        <taxon>Eukaryota</taxon>
        <taxon>Metazoa</taxon>
        <taxon>Ecdysozoa</taxon>
        <taxon>Arthropoda</taxon>
        <taxon>Hexapoda</taxon>
        <taxon>Insecta</taxon>
        <taxon>Pterygota</taxon>
        <taxon>Neoptera</taxon>
        <taxon>Endopterygota</taxon>
        <taxon>Coleoptera</taxon>
        <taxon>Polyphaga</taxon>
        <taxon>Scarabaeiformia</taxon>
        <taxon>Scarabaeidae</taxon>
        <taxon>Melolonthinae</taxon>
        <taxon>Holotrichia</taxon>
    </lineage>
</organism>
<comment type="caution">
    <text evidence="1">The sequence shown here is derived from an EMBL/GenBank/DDBJ whole genome shotgun (WGS) entry which is preliminary data.</text>
</comment>
<sequence length="447" mass="51628">MDVTFEAGLTLEEALRLAYDDDVTAIYIEPPESNVLTDEDSDDEDIGGSIDKLSGTQLHAQAEVKLANSDRISGRTPCSSSKSQQKQKRSFSWVDGDLEHQSKNSFEAGYTCYKDLSPIELVEKFLADEIMSLLVEQTSRYALFKNFSDPKVSKNEMKCFIVILIISGYVSLPGKRYYWKSQGDMRNSTISEAMRRNRFFEIMKCLHCADNSNSDPNDRMWKLRPYMEKLKLKFLQHYVPEKEMNYDESMIKYYGKHSCKQFIRGKPIRFGYKMWCMNTVSGYFVNCEIYQGKSSKRFIPYEEQFGKAAAPLLSMLDELPGQKRNLPYFLYFDNLLTSINLLENLKERGYHATGTFRENRIPKECPLSDKKTLQKRPRGTHESIIEKESNNVVTMASTCYGVSPITNVKRFSQAEHKIIQIPRPHLNLSRYQISVLANSEFPTFDSQ</sequence>
<dbReference type="Proteomes" id="UP001056778">
    <property type="component" value="Chromosome 9"/>
</dbReference>
<name>A0ACB9SN44_HOLOL</name>
<dbReference type="EMBL" id="CM043023">
    <property type="protein sequence ID" value="KAI4455177.1"/>
    <property type="molecule type" value="Genomic_DNA"/>
</dbReference>
<keyword evidence="2" id="KW-1185">Reference proteome</keyword>
<gene>
    <name evidence="1" type="ORF">MML48_9g00011089</name>
</gene>
<evidence type="ECO:0000313" key="1">
    <source>
        <dbReference type="EMBL" id="KAI4455177.1"/>
    </source>
</evidence>
<protein>
    <submittedName>
        <fullName evidence="1">Transposase is4</fullName>
    </submittedName>
</protein>
<proteinExistence type="predicted"/>